<reference evidence="7" key="1">
    <citation type="submission" date="2022-03" db="EMBL/GenBank/DDBJ databases">
        <title>A functionally conserved STORR gene fusion in Papaver species that diverged 16.8 million years ago.</title>
        <authorList>
            <person name="Catania T."/>
        </authorList>
    </citation>
    <scope>NUCLEOTIDE SEQUENCE</scope>
    <source>
        <strain evidence="7">S-191538</strain>
    </source>
</reference>
<name>A0AA41VI91_PAPNU</name>
<dbReference type="GO" id="GO:0005741">
    <property type="term" value="C:mitochondrial outer membrane"/>
    <property type="evidence" value="ECO:0007669"/>
    <property type="project" value="UniProtKB-SubCell"/>
</dbReference>
<dbReference type="InterPro" id="IPR028058">
    <property type="entry name" value="Fis1_TPR_N"/>
</dbReference>
<evidence type="ECO:0000256" key="2">
    <source>
        <dbReference type="ARBA" id="ARBA00008937"/>
    </source>
</evidence>
<evidence type="ECO:0000313" key="8">
    <source>
        <dbReference type="Proteomes" id="UP001177140"/>
    </source>
</evidence>
<gene>
    <name evidence="7" type="ORF">MKW94_002118</name>
</gene>
<evidence type="ECO:0000256" key="3">
    <source>
        <dbReference type="ARBA" id="ARBA00022692"/>
    </source>
</evidence>
<comment type="similarity">
    <text evidence="2">Belongs to the FIS1 family.</text>
</comment>
<feature type="non-terminal residue" evidence="7">
    <location>
        <position position="1"/>
    </location>
</feature>
<sequence>MHTQDCERDIQEAGDDAPDEVKNENIIKLSWALVHTRQLEEVQRGIAMLEAPLKKAGLSQLHRRDMLYIRSFGHYINREFIKSCNDICHCLE</sequence>
<keyword evidence="4" id="KW-1000">Mitochondrion outer membrane</keyword>
<evidence type="ECO:0000256" key="5">
    <source>
        <dbReference type="ARBA" id="ARBA00022989"/>
    </source>
</evidence>
<keyword evidence="3" id="KW-0812">Transmembrane</keyword>
<accession>A0AA41VI91</accession>
<dbReference type="AlphaFoldDB" id="A0AA41VI91"/>
<keyword evidence="5" id="KW-1133">Transmembrane helix</keyword>
<dbReference type="Proteomes" id="UP001177140">
    <property type="component" value="Unassembled WGS sequence"/>
</dbReference>
<dbReference type="SUPFAM" id="SSF48452">
    <property type="entry name" value="TPR-like"/>
    <property type="match status" value="1"/>
</dbReference>
<dbReference type="Pfam" id="PF14852">
    <property type="entry name" value="Fis1_TPR_N"/>
    <property type="match status" value="1"/>
</dbReference>
<protein>
    <submittedName>
        <fullName evidence="7">Uncharacterized protein</fullName>
    </submittedName>
</protein>
<evidence type="ECO:0000256" key="6">
    <source>
        <dbReference type="ARBA" id="ARBA00023128"/>
    </source>
</evidence>
<comment type="subcellular location">
    <subcellularLocation>
        <location evidence="1">Mitochondrion outer membrane</location>
        <topology evidence="1">Single-pass membrane protein</topology>
    </subcellularLocation>
</comment>
<dbReference type="GO" id="GO:0005778">
    <property type="term" value="C:peroxisomal membrane"/>
    <property type="evidence" value="ECO:0007669"/>
    <property type="project" value="TreeGrafter"/>
</dbReference>
<dbReference type="Gene3D" id="1.25.40.10">
    <property type="entry name" value="Tetratricopeptide repeat domain"/>
    <property type="match status" value="1"/>
</dbReference>
<dbReference type="InterPro" id="IPR016543">
    <property type="entry name" value="Fis1"/>
</dbReference>
<evidence type="ECO:0000313" key="7">
    <source>
        <dbReference type="EMBL" id="MCL7041762.1"/>
    </source>
</evidence>
<keyword evidence="5" id="KW-0472">Membrane</keyword>
<dbReference type="PANTHER" id="PTHR13247">
    <property type="entry name" value="TETRATRICOPEPTIDE REPEAT PROTEIN 11 TPR REPEAT PROTEIN 11"/>
    <property type="match status" value="1"/>
</dbReference>
<dbReference type="PANTHER" id="PTHR13247:SF0">
    <property type="entry name" value="MITOCHONDRIAL FISSION 1 PROTEIN"/>
    <property type="match status" value="1"/>
</dbReference>
<dbReference type="InterPro" id="IPR011990">
    <property type="entry name" value="TPR-like_helical_dom_sf"/>
</dbReference>
<dbReference type="GO" id="GO:0000266">
    <property type="term" value="P:mitochondrial fission"/>
    <property type="evidence" value="ECO:0007669"/>
    <property type="project" value="InterPro"/>
</dbReference>
<dbReference type="GO" id="GO:0000422">
    <property type="term" value="P:autophagy of mitochondrion"/>
    <property type="evidence" value="ECO:0007669"/>
    <property type="project" value="TreeGrafter"/>
</dbReference>
<evidence type="ECO:0000256" key="1">
    <source>
        <dbReference type="ARBA" id="ARBA00004572"/>
    </source>
</evidence>
<dbReference type="EMBL" id="JAJJMA010227164">
    <property type="protein sequence ID" value="MCL7041762.1"/>
    <property type="molecule type" value="Genomic_DNA"/>
</dbReference>
<organism evidence="7 8">
    <name type="scientific">Papaver nudicaule</name>
    <name type="common">Iceland poppy</name>
    <dbReference type="NCBI Taxonomy" id="74823"/>
    <lineage>
        <taxon>Eukaryota</taxon>
        <taxon>Viridiplantae</taxon>
        <taxon>Streptophyta</taxon>
        <taxon>Embryophyta</taxon>
        <taxon>Tracheophyta</taxon>
        <taxon>Spermatophyta</taxon>
        <taxon>Magnoliopsida</taxon>
        <taxon>Ranunculales</taxon>
        <taxon>Papaveraceae</taxon>
        <taxon>Papaveroideae</taxon>
        <taxon>Papaver</taxon>
    </lineage>
</organism>
<dbReference type="GO" id="GO:0016559">
    <property type="term" value="P:peroxisome fission"/>
    <property type="evidence" value="ECO:0007669"/>
    <property type="project" value="TreeGrafter"/>
</dbReference>
<evidence type="ECO:0000256" key="4">
    <source>
        <dbReference type="ARBA" id="ARBA00022787"/>
    </source>
</evidence>
<keyword evidence="8" id="KW-1185">Reference proteome</keyword>
<keyword evidence="6" id="KW-0496">Mitochondrion</keyword>
<comment type="caution">
    <text evidence="7">The sequence shown here is derived from an EMBL/GenBank/DDBJ whole genome shotgun (WGS) entry which is preliminary data.</text>
</comment>
<proteinExistence type="inferred from homology"/>